<keyword evidence="1" id="KW-0808">Transferase</keyword>
<keyword evidence="1" id="KW-0418">Kinase</keyword>
<evidence type="ECO:0000313" key="2">
    <source>
        <dbReference type="Proteomes" id="UP000192408"/>
    </source>
</evidence>
<reference evidence="2" key="1">
    <citation type="submission" date="2017-04" db="EMBL/GenBank/DDBJ databases">
        <authorList>
            <person name="Varghese N."/>
            <person name="Submissions S."/>
        </authorList>
    </citation>
    <scope>NUCLEOTIDE SEQUENCE [LARGE SCALE GENOMIC DNA]</scope>
    <source>
        <strain evidence="2">DSM 23072</strain>
    </source>
</reference>
<dbReference type="NCBIfam" id="TIGR03748">
    <property type="entry name" value="conj_PilL"/>
    <property type="match status" value="1"/>
</dbReference>
<dbReference type="InterPro" id="IPR022260">
    <property type="entry name" value="Integr_conj_element_PilL"/>
</dbReference>
<dbReference type="STRING" id="1122938.SAMN05660772_02427"/>
<dbReference type="PROSITE" id="PS51257">
    <property type="entry name" value="PROKAR_LIPOPROTEIN"/>
    <property type="match status" value="1"/>
</dbReference>
<organism evidence="1 2">
    <name type="scientific">Pasteurella testudinis DSM 23072</name>
    <dbReference type="NCBI Taxonomy" id="1122938"/>
    <lineage>
        <taxon>Bacteria</taxon>
        <taxon>Pseudomonadati</taxon>
        <taxon>Pseudomonadota</taxon>
        <taxon>Gammaproteobacteria</taxon>
        <taxon>Pasteurellales</taxon>
        <taxon>Pasteurellaceae</taxon>
        <taxon>Pasteurella</taxon>
    </lineage>
</organism>
<dbReference type="RefSeq" id="WP_084257099.1">
    <property type="nucleotide sequence ID" value="NZ_FWWV01000018.1"/>
</dbReference>
<dbReference type="EMBL" id="FWWV01000018">
    <property type="protein sequence ID" value="SMB85107.1"/>
    <property type="molecule type" value="Genomic_DNA"/>
</dbReference>
<sequence>MNKSLIAASLCLILGACVQQPQSQSDTTTYPLPEQPLLTTGSQVNTSGITMTEIIEPPKPQERIILPDIYQQAAKLPAEIIRHGRYTLVSMSPEEGQKYLLDQLVTVKVPQKNKNRYTATVEQGLKTTLNHTGFALCSGFGQADTATLFSRPLPKVHYQFGPMKLSDALQMLAGPAYDVTLNDITRTICFQSRPVPERAIAPIVLTTTTVTTEVIEDE</sequence>
<dbReference type="AlphaFoldDB" id="A0A1W1UVI0"/>
<gene>
    <name evidence="1" type="ORF">SAMN05660772_02427</name>
</gene>
<keyword evidence="2" id="KW-1185">Reference proteome</keyword>
<evidence type="ECO:0000313" key="1">
    <source>
        <dbReference type="EMBL" id="SMB85107.1"/>
    </source>
</evidence>
<protein>
    <submittedName>
        <fullName evidence="1">Type IV pili sensor histidine kinase and response regulator</fullName>
    </submittedName>
</protein>
<name>A0A1W1UVI0_9PAST</name>
<dbReference type="GO" id="GO:0016301">
    <property type="term" value="F:kinase activity"/>
    <property type="evidence" value="ECO:0007669"/>
    <property type="project" value="UniProtKB-KW"/>
</dbReference>
<dbReference type="Proteomes" id="UP000192408">
    <property type="component" value="Unassembled WGS sequence"/>
</dbReference>
<accession>A0A1W1UVI0</accession>
<proteinExistence type="predicted"/>